<comment type="catalytic activity">
    <reaction evidence="7 10">
        <text>ATP + H2O = ADP + phosphate + H(+)</text>
        <dbReference type="Rhea" id="RHEA:13065"/>
        <dbReference type="ChEBI" id="CHEBI:15377"/>
        <dbReference type="ChEBI" id="CHEBI:15378"/>
        <dbReference type="ChEBI" id="CHEBI:30616"/>
        <dbReference type="ChEBI" id="CHEBI:43474"/>
        <dbReference type="ChEBI" id="CHEBI:456216"/>
        <dbReference type="EC" id="3.6.4.13"/>
    </reaction>
</comment>
<feature type="domain" description="Helicase C-terminal" evidence="13">
    <location>
        <begin position="327"/>
        <end position="493"/>
    </location>
</feature>
<dbReference type="InterPro" id="IPR027417">
    <property type="entry name" value="P-loop_NTPase"/>
</dbReference>
<organism evidence="15 16">
    <name type="scientific">Trichogramma kaykai</name>
    <dbReference type="NCBI Taxonomy" id="54128"/>
    <lineage>
        <taxon>Eukaryota</taxon>
        <taxon>Metazoa</taxon>
        <taxon>Ecdysozoa</taxon>
        <taxon>Arthropoda</taxon>
        <taxon>Hexapoda</taxon>
        <taxon>Insecta</taxon>
        <taxon>Pterygota</taxon>
        <taxon>Neoptera</taxon>
        <taxon>Endopterygota</taxon>
        <taxon>Hymenoptera</taxon>
        <taxon>Apocrita</taxon>
        <taxon>Proctotrupomorpha</taxon>
        <taxon>Chalcidoidea</taxon>
        <taxon>Trichogrammatidae</taxon>
        <taxon>Trichogramma</taxon>
    </lineage>
</organism>
<evidence type="ECO:0000256" key="2">
    <source>
        <dbReference type="ARBA" id="ARBA00022801"/>
    </source>
</evidence>
<evidence type="ECO:0000256" key="3">
    <source>
        <dbReference type="ARBA" id="ARBA00022806"/>
    </source>
</evidence>
<comment type="domain">
    <text evidence="10">The Q motif is unique to and characteristic of the DEAD box family of RNA helicases and controls ATP binding and hydrolysis.</text>
</comment>
<evidence type="ECO:0000259" key="14">
    <source>
        <dbReference type="PROSITE" id="PS51195"/>
    </source>
</evidence>
<dbReference type="Pfam" id="PF00271">
    <property type="entry name" value="Helicase_C"/>
    <property type="match status" value="1"/>
</dbReference>
<dbReference type="Gene3D" id="3.40.50.300">
    <property type="entry name" value="P-loop containing nucleotide triphosphate hydrolases"/>
    <property type="match status" value="2"/>
</dbReference>
<dbReference type="Proteomes" id="UP001627154">
    <property type="component" value="Unassembled WGS sequence"/>
</dbReference>
<keyword evidence="1 9" id="KW-0547">Nucleotide-binding</keyword>
<dbReference type="PROSITE" id="PS51192">
    <property type="entry name" value="HELICASE_ATP_BIND_1"/>
    <property type="match status" value="1"/>
</dbReference>
<dbReference type="InterPro" id="IPR001650">
    <property type="entry name" value="Helicase_C-like"/>
</dbReference>
<evidence type="ECO:0000313" key="15">
    <source>
        <dbReference type="EMBL" id="KAL3396079.1"/>
    </source>
</evidence>
<evidence type="ECO:0000256" key="8">
    <source>
        <dbReference type="PROSITE-ProRule" id="PRU00552"/>
    </source>
</evidence>
<dbReference type="SUPFAM" id="SSF52540">
    <property type="entry name" value="P-loop containing nucleoside triphosphate hydrolases"/>
    <property type="match status" value="1"/>
</dbReference>
<evidence type="ECO:0000256" key="7">
    <source>
        <dbReference type="ARBA" id="ARBA00047984"/>
    </source>
</evidence>
<dbReference type="InterPro" id="IPR025313">
    <property type="entry name" value="SPB4-like_CTE"/>
</dbReference>
<evidence type="ECO:0000256" key="9">
    <source>
        <dbReference type="RuleBase" id="RU000492"/>
    </source>
</evidence>
<dbReference type="AlphaFoldDB" id="A0ABD2WTA5"/>
<sequence>MAVPNNKTLKRKQKIKEKKMKLVEESDKANVVNQKSEEVKIEEKDEPVAKKSKLTHEVSKVELSNAGKENASVANKKTKRKKNCKVQSTSIVLNSSIHSDVTQDKSFSSLKDKVSNNTLKAIKDMGFTQMTEIQAKAIPPLLEGHDIVGAAKTGSGKTLAFLIPVVELIYKHKFVPSKGTGCIIISPTRELSIQTYGILKDLMKYHNHTYCLMMGGTNTKKDLKNLKIGVNIIVTTPGRLLDHLQNATNFTFSNLQCLVLDEADRMLDIGFERDLKQIIKLLPKERQTILFSATKTEKTKALTTLALKKELVFVGVNDDEDKATVDGLTQGYITVDSEKKFLMLYTFLAQNPKKKIMVFFISCKSVKFHNEILNLIMDETVPVMCIHGNQKQNKRTQTFDQFCKASSGILLCTDVAARGLDIPNVDYIIQYDPPNDAKEYIHRVGRTARGEGNCGNALLVLQSEELGFLKYLEEAKVPIQELEVDPEEFKKIQLLLEKEISNNTLLKELAKKAYISYLRAYKSHSLKNVFNVNTLNLAKLAKSFGLETPPHVGGNLFQSNKNSNAARRNKRTNAFRNNKSNGGQQFKR</sequence>
<keyword evidence="4 9" id="KW-0067">ATP-binding</keyword>
<evidence type="ECO:0000256" key="6">
    <source>
        <dbReference type="ARBA" id="ARBA00024357"/>
    </source>
</evidence>
<dbReference type="InterPro" id="IPR014014">
    <property type="entry name" value="RNA_helicase_DEAD_Q_motif"/>
</dbReference>
<dbReference type="GO" id="GO:0016787">
    <property type="term" value="F:hydrolase activity"/>
    <property type="evidence" value="ECO:0007669"/>
    <property type="project" value="UniProtKB-KW"/>
</dbReference>
<keyword evidence="5 10" id="KW-0694">RNA-binding</keyword>
<evidence type="ECO:0000256" key="10">
    <source>
        <dbReference type="RuleBase" id="RU365068"/>
    </source>
</evidence>
<proteinExistence type="inferred from homology"/>
<evidence type="ECO:0000256" key="1">
    <source>
        <dbReference type="ARBA" id="ARBA00022741"/>
    </source>
</evidence>
<dbReference type="PROSITE" id="PS51195">
    <property type="entry name" value="Q_MOTIF"/>
    <property type="match status" value="1"/>
</dbReference>
<dbReference type="GO" id="GO:0003723">
    <property type="term" value="F:RNA binding"/>
    <property type="evidence" value="ECO:0007669"/>
    <property type="project" value="UniProtKB-UniRule"/>
</dbReference>
<dbReference type="Pfam" id="PF00270">
    <property type="entry name" value="DEAD"/>
    <property type="match status" value="1"/>
</dbReference>
<name>A0ABD2WTA5_9HYME</name>
<reference evidence="15 16" key="1">
    <citation type="journal article" date="2024" name="bioRxiv">
        <title>A reference genome for Trichogramma kaykai: A tiny desert-dwelling parasitoid wasp with competing sex-ratio distorters.</title>
        <authorList>
            <person name="Culotta J."/>
            <person name="Lindsey A.R."/>
        </authorList>
    </citation>
    <scope>NUCLEOTIDE SEQUENCE [LARGE SCALE GENOMIC DNA]</scope>
    <source>
        <strain evidence="15 16">KSX58</strain>
    </source>
</reference>
<comment type="function">
    <text evidence="10">RNA helicase.</text>
</comment>
<evidence type="ECO:0000256" key="11">
    <source>
        <dbReference type="SAM" id="MobiDB-lite"/>
    </source>
</evidence>
<evidence type="ECO:0000259" key="13">
    <source>
        <dbReference type="PROSITE" id="PS51194"/>
    </source>
</evidence>
<protein>
    <recommendedName>
        <fullName evidence="10">ATP-dependent RNA helicase</fullName>
        <ecNumber evidence="10">3.6.4.13</ecNumber>
    </recommendedName>
</protein>
<dbReference type="FunFam" id="3.40.50.300:FF:000379">
    <property type="entry name" value="RNA helicase"/>
    <property type="match status" value="1"/>
</dbReference>
<dbReference type="SMART" id="SM01178">
    <property type="entry name" value="DUF4217"/>
    <property type="match status" value="1"/>
</dbReference>
<dbReference type="EMBL" id="JBJJXI010000074">
    <property type="protein sequence ID" value="KAL3396079.1"/>
    <property type="molecule type" value="Genomic_DNA"/>
</dbReference>
<evidence type="ECO:0000259" key="12">
    <source>
        <dbReference type="PROSITE" id="PS51192"/>
    </source>
</evidence>
<accession>A0ABD2WTA5</accession>
<dbReference type="CDD" id="cd17942">
    <property type="entry name" value="DEADc_DDX18"/>
    <property type="match status" value="1"/>
</dbReference>
<dbReference type="InterPro" id="IPR000629">
    <property type="entry name" value="RNA-helicase_DEAD-box_CS"/>
</dbReference>
<comment type="similarity">
    <text evidence="6">Belongs to the DEAD box helicase family. DDX18/HAS1 subfamily.</text>
</comment>
<evidence type="ECO:0000256" key="4">
    <source>
        <dbReference type="ARBA" id="ARBA00022840"/>
    </source>
</evidence>
<dbReference type="PROSITE" id="PS51194">
    <property type="entry name" value="HELICASE_CTER"/>
    <property type="match status" value="1"/>
</dbReference>
<dbReference type="PANTHER" id="PTHR24031">
    <property type="entry name" value="RNA HELICASE"/>
    <property type="match status" value="1"/>
</dbReference>
<dbReference type="GO" id="GO:0005524">
    <property type="term" value="F:ATP binding"/>
    <property type="evidence" value="ECO:0007669"/>
    <property type="project" value="UniProtKB-UniRule"/>
</dbReference>
<dbReference type="GO" id="GO:0003724">
    <property type="term" value="F:RNA helicase activity"/>
    <property type="evidence" value="ECO:0007669"/>
    <property type="project" value="UniProtKB-EC"/>
</dbReference>
<dbReference type="PROSITE" id="PS00039">
    <property type="entry name" value="DEAD_ATP_HELICASE"/>
    <property type="match status" value="1"/>
</dbReference>
<dbReference type="SMART" id="SM00487">
    <property type="entry name" value="DEXDc"/>
    <property type="match status" value="1"/>
</dbReference>
<feature type="domain" description="Helicase ATP-binding" evidence="12">
    <location>
        <begin position="138"/>
        <end position="313"/>
    </location>
</feature>
<evidence type="ECO:0000313" key="16">
    <source>
        <dbReference type="Proteomes" id="UP001627154"/>
    </source>
</evidence>
<comment type="caution">
    <text evidence="15">The sequence shown here is derived from an EMBL/GenBank/DDBJ whole genome shotgun (WGS) entry which is preliminary data.</text>
</comment>
<keyword evidence="16" id="KW-1185">Reference proteome</keyword>
<dbReference type="InterPro" id="IPR044773">
    <property type="entry name" value="DDX18/Has1_DEADc"/>
</dbReference>
<dbReference type="CDD" id="cd18787">
    <property type="entry name" value="SF2_C_DEAD"/>
    <property type="match status" value="1"/>
</dbReference>
<feature type="domain" description="DEAD-box RNA helicase Q" evidence="14">
    <location>
        <begin position="107"/>
        <end position="135"/>
    </location>
</feature>
<dbReference type="Pfam" id="PF13959">
    <property type="entry name" value="CTE_SPB4"/>
    <property type="match status" value="1"/>
</dbReference>
<dbReference type="GO" id="GO:0010468">
    <property type="term" value="P:regulation of gene expression"/>
    <property type="evidence" value="ECO:0007669"/>
    <property type="project" value="UniProtKB-ARBA"/>
</dbReference>
<gene>
    <name evidence="15" type="ORF">TKK_009951</name>
</gene>
<feature type="short sequence motif" description="Q motif" evidence="8">
    <location>
        <begin position="107"/>
        <end position="135"/>
    </location>
</feature>
<keyword evidence="2 9" id="KW-0378">Hydrolase</keyword>
<dbReference type="InterPro" id="IPR014001">
    <property type="entry name" value="Helicase_ATP-bd"/>
</dbReference>
<dbReference type="InterPro" id="IPR011545">
    <property type="entry name" value="DEAD/DEAH_box_helicase_dom"/>
</dbReference>
<evidence type="ECO:0000256" key="5">
    <source>
        <dbReference type="ARBA" id="ARBA00022884"/>
    </source>
</evidence>
<feature type="region of interest" description="Disordered" evidence="11">
    <location>
        <begin position="552"/>
        <end position="588"/>
    </location>
</feature>
<dbReference type="EC" id="3.6.4.13" evidence="10"/>
<dbReference type="SMART" id="SM00490">
    <property type="entry name" value="HELICc"/>
    <property type="match status" value="1"/>
</dbReference>
<keyword evidence="3 9" id="KW-0347">Helicase</keyword>